<accession>A0AAI9ED21</accession>
<dbReference type="GO" id="GO:0000712">
    <property type="term" value="P:resolution of meiotic recombination intermediates"/>
    <property type="evidence" value="ECO:0007669"/>
    <property type="project" value="TreeGrafter"/>
</dbReference>
<evidence type="ECO:0000256" key="3">
    <source>
        <dbReference type="ARBA" id="ARBA00023125"/>
    </source>
</evidence>
<comment type="caution">
    <text evidence="5">The sequence shown here is derived from an EMBL/GenBank/DDBJ whole genome shotgun (WGS) entry which is preliminary data.</text>
</comment>
<dbReference type="GO" id="GO:0003682">
    <property type="term" value="F:chromatin binding"/>
    <property type="evidence" value="ECO:0007669"/>
    <property type="project" value="TreeGrafter"/>
</dbReference>
<dbReference type="Pfam" id="PF15630">
    <property type="entry name" value="CENP-S"/>
    <property type="match status" value="1"/>
</dbReference>
<dbReference type="GO" id="GO:0003677">
    <property type="term" value="F:DNA binding"/>
    <property type="evidence" value="ECO:0007669"/>
    <property type="project" value="UniProtKB-KW"/>
</dbReference>
<name>A0AAI9ED21_9PEZI</name>
<evidence type="ECO:0000313" key="6">
    <source>
        <dbReference type="Proteomes" id="UP001296104"/>
    </source>
</evidence>
<proteinExistence type="inferred from homology"/>
<comment type="similarity">
    <text evidence="1">Belongs to the TAF9 family. CENP-S/MHF1 subfamily.</text>
</comment>
<organism evidence="5 6">
    <name type="scientific">Lecanosticta acicola</name>
    <dbReference type="NCBI Taxonomy" id="111012"/>
    <lineage>
        <taxon>Eukaryota</taxon>
        <taxon>Fungi</taxon>
        <taxon>Dikarya</taxon>
        <taxon>Ascomycota</taxon>
        <taxon>Pezizomycotina</taxon>
        <taxon>Dothideomycetes</taxon>
        <taxon>Dothideomycetidae</taxon>
        <taxon>Mycosphaerellales</taxon>
        <taxon>Mycosphaerellaceae</taxon>
        <taxon>Lecanosticta</taxon>
    </lineage>
</organism>
<keyword evidence="6" id="KW-1185">Reference proteome</keyword>
<dbReference type="GO" id="GO:0071821">
    <property type="term" value="C:FANCM-MHF complex"/>
    <property type="evidence" value="ECO:0007669"/>
    <property type="project" value="InterPro"/>
</dbReference>
<dbReference type="InterPro" id="IPR029003">
    <property type="entry name" value="CENP-S/Mhf1"/>
</dbReference>
<dbReference type="GO" id="GO:0031297">
    <property type="term" value="P:replication fork processing"/>
    <property type="evidence" value="ECO:0007669"/>
    <property type="project" value="TreeGrafter"/>
</dbReference>
<dbReference type="Gene3D" id="1.10.20.10">
    <property type="entry name" value="Histone, subunit A"/>
    <property type="match status" value="1"/>
</dbReference>
<keyword evidence="3" id="KW-0238">DNA-binding</keyword>
<sequence length="104" mass="11376">MPSLTQNDAANDERLKAALWYSIGKTVDAVALDQNINSTPIFIGALTELVHTKISTSAADMEAFAKHAGHSVINVKDVSLLARHNEALQEVLKEKAENVRKHDK</sequence>
<dbReference type="Proteomes" id="UP001296104">
    <property type="component" value="Unassembled WGS sequence"/>
</dbReference>
<evidence type="ECO:0000256" key="4">
    <source>
        <dbReference type="ARBA" id="ARBA00023204"/>
    </source>
</evidence>
<dbReference type="GO" id="GO:0046982">
    <property type="term" value="F:protein heterodimerization activity"/>
    <property type="evidence" value="ECO:0007669"/>
    <property type="project" value="InterPro"/>
</dbReference>
<reference evidence="5" key="1">
    <citation type="submission" date="2023-11" db="EMBL/GenBank/DDBJ databases">
        <authorList>
            <person name="Alioto T."/>
            <person name="Alioto T."/>
            <person name="Gomez Garrido J."/>
        </authorList>
    </citation>
    <scope>NUCLEOTIDE SEQUENCE</scope>
</reference>
<dbReference type="PANTHER" id="PTHR22980:SF0">
    <property type="entry name" value="CENTROMERE PROTEIN S"/>
    <property type="match status" value="1"/>
</dbReference>
<dbReference type="EMBL" id="CAVMBE010000088">
    <property type="protein sequence ID" value="CAK4033561.1"/>
    <property type="molecule type" value="Genomic_DNA"/>
</dbReference>
<protein>
    <submittedName>
        <fullName evidence="5">Related to apoptosis-inducing TAF9-like domain 1 family</fullName>
    </submittedName>
</protein>
<dbReference type="PANTHER" id="PTHR22980">
    <property type="entry name" value="CORTISTATIN"/>
    <property type="match status" value="1"/>
</dbReference>
<dbReference type="CDD" id="cd22919">
    <property type="entry name" value="HFD_CENP-S"/>
    <property type="match status" value="1"/>
</dbReference>
<keyword evidence="4" id="KW-0234">DNA repair</keyword>
<evidence type="ECO:0000313" key="5">
    <source>
        <dbReference type="EMBL" id="CAK4033561.1"/>
    </source>
</evidence>
<dbReference type="GO" id="GO:0006281">
    <property type="term" value="P:DNA repair"/>
    <property type="evidence" value="ECO:0007669"/>
    <property type="project" value="UniProtKB-KW"/>
</dbReference>
<evidence type="ECO:0000256" key="1">
    <source>
        <dbReference type="ARBA" id="ARBA00006612"/>
    </source>
</evidence>
<dbReference type="InterPro" id="IPR009072">
    <property type="entry name" value="Histone-fold"/>
</dbReference>
<keyword evidence="2" id="KW-0227">DNA damage</keyword>
<gene>
    <name evidence="5" type="ORF">LECACI_7A008719</name>
</gene>
<evidence type="ECO:0000256" key="2">
    <source>
        <dbReference type="ARBA" id="ARBA00022763"/>
    </source>
</evidence>
<dbReference type="AlphaFoldDB" id="A0AAI9ED21"/>